<dbReference type="Gene3D" id="2.170.270.10">
    <property type="entry name" value="SET domain"/>
    <property type="match status" value="1"/>
</dbReference>
<sequence>MLLVDTYVGPSAIEGLGVFAGRPLAKGTLVWRLDPGFDRVITPAEREALPETTRQFLDRYAYFDSILQAYLLDGDHCRFMNHSDTPAIEFRVGGTGYMLRDVAAGEELTCDYHDFMDEVSLARHFRGAHQDRDTAEADASASQSAAGA</sequence>
<dbReference type="SUPFAM" id="SSF82199">
    <property type="entry name" value="SET domain"/>
    <property type="match status" value="1"/>
</dbReference>
<keyword evidence="2" id="KW-0489">Methyltransferase</keyword>
<reference evidence="2 3" key="1">
    <citation type="journal article" date="2017" name="Int. J. Syst. Evol. Microbiol.">
        <title>Marinicauda algicola sp. nov., isolated from a marine red alga Rhodosorus marinus.</title>
        <authorList>
            <person name="Jeong S.E."/>
            <person name="Jeon S.H."/>
            <person name="Chun B.H."/>
            <person name="Kim D.W."/>
            <person name="Jeon C.O."/>
        </authorList>
    </citation>
    <scope>NUCLEOTIDE SEQUENCE [LARGE SCALE GENOMIC DNA]</scope>
    <source>
        <strain evidence="2 3">JCM 31718</strain>
    </source>
</reference>
<proteinExistence type="predicted"/>
<dbReference type="InterPro" id="IPR046341">
    <property type="entry name" value="SET_dom_sf"/>
</dbReference>
<dbReference type="GO" id="GO:0032259">
    <property type="term" value="P:methylation"/>
    <property type="evidence" value="ECO:0007669"/>
    <property type="project" value="UniProtKB-KW"/>
</dbReference>
<dbReference type="OrthoDB" id="9804945at2"/>
<dbReference type="Pfam" id="PF00856">
    <property type="entry name" value="SET"/>
    <property type="match status" value="1"/>
</dbReference>
<dbReference type="InterPro" id="IPR001214">
    <property type="entry name" value="SET_dom"/>
</dbReference>
<keyword evidence="2" id="KW-0808">Transferase</keyword>
<dbReference type="EMBL" id="SRXW01000003">
    <property type="protein sequence ID" value="TGY88485.1"/>
    <property type="molecule type" value="Genomic_DNA"/>
</dbReference>
<accession>A0A4S2GZ63</accession>
<organism evidence="2 3">
    <name type="scientific">Marinicauda algicola</name>
    <dbReference type="NCBI Taxonomy" id="2029849"/>
    <lineage>
        <taxon>Bacteria</taxon>
        <taxon>Pseudomonadati</taxon>
        <taxon>Pseudomonadota</taxon>
        <taxon>Alphaproteobacteria</taxon>
        <taxon>Maricaulales</taxon>
        <taxon>Maricaulaceae</taxon>
        <taxon>Marinicauda</taxon>
    </lineage>
</organism>
<dbReference type="AlphaFoldDB" id="A0A4S2GZ63"/>
<dbReference type="GO" id="GO:0008168">
    <property type="term" value="F:methyltransferase activity"/>
    <property type="evidence" value="ECO:0007669"/>
    <property type="project" value="UniProtKB-KW"/>
</dbReference>
<dbReference type="Proteomes" id="UP000308054">
    <property type="component" value="Unassembled WGS sequence"/>
</dbReference>
<protein>
    <submittedName>
        <fullName evidence="2">SET domain-containing protein-lysine N-methyltransferase</fullName>
    </submittedName>
</protein>
<name>A0A4S2GZ63_9PROT</name>
<gene>
    <name evidence="2" type="ORF">E5163_11760</name>
</gene>
<evidence type="ECO:0000313" key="3">
    <source>
        <dbReference type="Proteomes" id="UP000308054"/>
    </source>
</evidence>
<keyword evidence="3" id="KW-1185">Reference proteome</keyword>
<evidence type="ECO:0000313" key="2">
    <source>
        <dbReference type="EMBL" id="TGY88485.1"/>
    </source>
</evidence>
<dbReference type="RefSeq" id="WP_135996331.1">
    <property type="nucleotide sequence ID" value="NZ_CP071057.1"/>
</dbReference>
<evidence type="ECO:0000259" key="1">
    <source>
        <dbReference type="Pfam" id="PF00856"/>
    </source>
</evidence>
<comment type="caution">
    <text evidence="2">The sequence shown here is derived from an EMBL/GenBank/DDBJ whole genome shotgun (WGS) entry which is preliminary data.</text>
</comment>
<feature type="domain" description="SET" evidence="1">
    <location>
        <begin position="15"/>
        <end position="112"/>
    </location>
</feature>